<keyword evidence="4" id="KW-0256">Endoplasmic reticulum</keyword>
<evidence type="ECO:0000256" key="2">
    <source>
        <dbReference type="ARBA" id="ARBA00005927"/>
    </source>
</evidence>
<feature type="compositionally biased region" description="Polar residues" evidence="6">
    <location>
        <begin position="615"/>
        <end position="627"/>
    </location>
</feature>
<dbReference type="EMBL" id="CAJOBG010006869">
    <property type="protein sequence ID" value="CAF4199973.1"/>
    <property type="molecule type" value="Genomic_DNA"/>
</dbReference>
<keyword evidence="5" id="KW-0931">ER-Golgi transport</keyword>
<feature type="compositionally biased region" description="Polar residues" evidence="6">
    <location>
        <begin position="667"/>
        <end position="714"/>
    </location>
</feature>
<comment type="caution">
    <text evidence="8">The sequence shown here is derived from an EMBL/GenBank/DDBJ whole genome shotgun (WGS) entry which is preliminary data.</text>
</comment>
<feature type="domain" description="Sec16 Sec23-binding" evidence="7">
    <location>
        <begin position="15"/>
        <end position="177"/>
    </location>
</feature>
<dbReference type="GO" id="GO:0016192">
    <property type="term" value="P:vesicle-mediated transport"/>
    <property type="evidence" value="ECO:0007669"/>
    <property type="project" value="UniProtKB-KW"/>
</dbReference>
<dbReference type="GO" id="GO:0012507">
    <property type="term" value="C:ER to Golgi transport vesicle membrane"/>
    <property type="evidence" value="ECO:0007669"/>
    <property type="project" value="TreeGrafter"/>
</dbReference>
<feature type="region of interest" description="Disordered" evidence="6">
    <location>
        <begin position="615"/>
        <end position="714"/>
    </location>
</feature>
<evidence type="ECO:0000256" key="4">
    <source>
        <dbReference type="ARBA" id="ARBA00022824"/>
    </source>
</evidence>
<feature type="compositionally biased region" description="Polar residues" evidence="6">
    <location>
        <begin position="548"/>
        <end position="563"/>
    </location>
</feature>
<dbReference type="InterPro" id="IPR024298">
    <property type="entry name" value="Sec16_Sec23-bd"/>
</dbReference>
<evidence type="ECO:0000256" key="1">
    <source>
        <dbReference type="ARBA" id="ARBA00004240"/>
    </source>
</evidence>
<dbReference type="GO" id="GO:0070971">
    <property type="term" value="C:endoplasmic reticulum exit site"/>
    <property type="evidence" value="ECO:0007669"/>
    <property type="project" value="TreeGrafter"/>
</dbReference>
<organism evidence="8 9">
    <name type="scientific">Rotaria magnacalcarata</name>
    <dbReference type="NCBI Taxonomy" id="392030"/>
    <lineage>
        <taxon>Eukaryota</taxon>
        <taxon>Metazoa</taxon>
        <taxon>Spiralia</taxon>
        <taxon>Gnathifera</taxon>
        <taxon>Rotifera</taxon>
        <taxon>Eurotatoria</taxon>
        <taxon>Bdelloidea</taxon>
        <taxon>Philodinida</taxon>
        <taxon>Philodinidae</taxon>
        <taxon>Rotaria</taxon>
    </lineage>
</organism>
<proteinExistence type="inferred from homology"/>
<feature type="compositionally biased region" description="Polar residues" evidence="6">
    <location>
        <begin position="382"/>
        <end position="412"/>
    </location>
</feature>
<comment type="similarity">
    <text evidence="2">Belongs to the SEC16 family.</text>
</comment>
<comment type="subcellular location">
    <subcellularLocation>
        <location evidence="1">Endoplasmic reticulum</location>
    </subcellularLocation>
</comment>
<protein>
    <recommendedName>
        <fullName evidence="7">Sec16 Sec23-binding domain-containing protein</fullName>
    </recommendedName>
</protein>
<dbReference type="Gene3D" id="1.25.40.1030">
    <property type="match status" value="1"/>
</dbReference>
<dbReference type="Proteomes" id="UP000663866">
    <property type="component" value="Unassembled WGS sequence"/>
</dbReference>
<dbReference type="AlphaFoldDB" id="A0A820BCS9"/>
<evidence type="ECO:0000256" key="6">
    <source>
        <dbReference type="SAM" id="MobiDB-lite"/>
    </source>
</evidence>
<feature type="region of interest" description="Disordered" evidence="6">
    <location>
        <begin position="462"/>
        <end position="481"/>
    </location>
</feature>
<feature type="compositionally biased region" description="Low complexity" evidence="6">
    <location>
        <begin position="565"/>
        <end position="575"/>
    </location>
</feature>
<dbReference type="GO" id="GO:0007030">
    <property type="term" value="P:Golgi organization"/>
    <property type="evidence" value="ECO:0007669"/>
    <property type="project" value="TreeGrafter"/>
</dbReference>
<evidence type="ECO:0000256" key="5">
    <source>
        <dbReference type="ARBA" id="ARBA00022892"/>
    </source>
</evidence>
<sequence>FLFCSIIFNLDNGDVLKTFYELGAGSIPSVVTNVTKAHYGDWKRHLAVILANRTDTNADFVDLCIKTMGDTFIASGRIYAGHFCYLIANVPFGSYRNNADKLAVIGSIHAGQSNLSFATIPNLQLTEVYEYALRKCLTTYIPLKVYYTSKLVLHGLKREALAYCEEIGQTLIRQGNVSNIQLVDLQLFILMAEKSRAFTRNFQLDPMSYKEPTWLIELRRIIQNLIDNAFLNKTVRDDTINPSVQQIHKIENNAQQTTQSTYTDRKPSTNSRQTEQINTMTPSTSVAYPSVTNTNIINGCDPSNPVTTEQISYQNSTATNYPNTLTVDTNINYQTQSQGNYYPQVPQQQYYSSDTQQTEINNYVQPWSQQAQHPHEIPNESDILNPSSQVPSTNNSYYQPLTDQSQYIQPGFTSTPNSYSSQQPQQWYPPGQAEQRERLPSNEHQQMELMTRRSSIITFNESGSLAPSNWHQQSMVDDRRASLASIQSNTSNNSPKNNSDTANFYYQPPQLLRYPTTRASISEELQAQTNGQVKKKHSIFDDSDDVFPNNSQKTSDSKSNTASPAGANQAAAGGQKAGIVGSLISRFGWKRPVQAHLPDDKNKTLKYDEQTGSWVDTAKSADNQASKQIKPPPMMPASNTLSSRATNQLTSQQQQQSSSSSSTTLNPTVAPTPSQSSQPRTLSFAAGSTTSTTNAPVPQTTNSVWPPQTNTNTTSIIAQQPPTQQQQKPPGQLSAAQQRLQALRQQAAMQQAQAPPVTSSNQYSLRSRQNQSRYVDILASTQGAVAPSPNVSLNDLMPTPSTGAPTFASSSQANNYFVPGSIQTTTGNNEQSSFTS</sequence>
<dbReference type="GO" id="GO:0070973">
    <property type="term" value="P:protein localization to endoplasmic reticulum exit site"/>
    <property type="evidence" value="ECO:0007669"/>
    <property type="project" value="TreeGrafter"/>
</dbReference>
<feature type="compositionally biased region" description="Low complexity" evidence="6">
    <location>
        <begin position="646"/>
        <end position="666"/>
    </location>
</feature>
<feature type="compositionally biased region" description="Polar residues" evidence="6">
    <location>
        <begin position="462"/>
        <end position="475"/>
    </location>
</feature>
<keyword evidence="3" id="KW-0813">Transport</keyword>
<evidence type="ECO:0000313" key="9">
    <source>
        <dbReference type="Proteomes" id="UP000663866"/>
    </source>
</evidence>
<dbReference type="PANTHER" id="PTHR13402">
    <property type="entry name" value="RGPR-RELATED"/>
    <property type="match status" value="1"/>
</dbReference>
<evidence type="ECO:0000256" key="3">
    <source>
        <dbReference type="ARBA" id="ARBA00022448"/>
    </source>
</evidence>
<accession>A0A820BCS9</accession>
<feature type="region of interest" description="Disordered" evidence="6">
    <location>
        <begin position="367"/>
        <end position="439"/>
    </location>
</feature>
<feature type="compositionally biased region" description="Low complexity" evidence="6">
    <location>
        <begin position="413"/>
        <end position="430"/>
    </location>
</feature>
<feature type="non-terminal residue" evidence="8">
    <location>
        <position position="836"/>
    </location>
</feature>
<feature type="region of interest" description="Disordered" evidence="6">
    <location>
        <begin position="527"/>
        <end position="575"/>
    </location>
</feature>
<name>A0A820BCS9_9BILA</name>
<reference evidence="8" key="1">
    <citation type="submission" date="2021-02" db="EMBL/GenBank/DDBJ databases">
        <authorList>
            <person name="Nowell W R."/>
        </authorList>
    </citation>
    <scope>NUCLEOTIDE SEQUENCE</scope>
</reference>
<feature type="region of interest" description="Disordered" evidence="6">
    <location>
        <begin position="746"/>
        <end position="768"/>
    </location>
</feature>
<evidence type="ECO:0000259" key="7">
    <source>
        <dbReference type="Pfam" id="PF12931"/>
    </source>
</evidence>
<feature type="region of interest" description="Disordered" evidence="6">
    <location>
        <begin position="252"/>
        <end position="280"/>
    </location>
</feature>
<dbReference type="PANTHER" id="PTHR13402:SF6">
    <property type="entry name" value="SECRETORY 16, ISOFORM I"/>
    <property type="match status" value="1"/>
</dbReference>
<keyword evidence="9" id="KW-1185">Reference proteome</keyword>
<evidence type="ECO:0000313" key="8">
    <source>
        <dbReference type="EMBL" id="CAF4199973.1"/>
    </source>
</evidence>
<gene>
    <name evidence="8" type="ORF">OVN521_LOCUS26339</name>
</gene>
<feature type="compositionally biased region" description="Polar residues" evidence="6">
    <location>
        <begin position="756"/>
        <end position="768"/>
    </location>
</feature>
<dbReference type="Pfam" id="PF12931">
    <property type="entry name" value="TPR_Sec16"/>
    <property type="match status" value="1"/>
</dbReference>